<evidence type="ECO:0000256" key="1">
    <source>
        <dbReference type="SAM" id="MobiDB-lite"/>
    </source>
</evidence>
<evidence type="ECO:0000313" key="3">
    <source>
        <dbReference type="Proteomes" id="UP000557483"/>
    </source>
</evidence>
<feature type="compositionally biased region" description="Polar residues" evidence="1">
    <location>
        <begin position="124"/>
        <end position="141"/>
    </location>
</feature>
<sequence>MNNQVFEIVQAMSGQGNCITIPGPYLDFFAGDRQQYLLAAILNQLVFWSGKSSLENGWFYKEHAALAKEIRAKDGDVVRKAMFKITEQYLAGVIEEELRQVSGTPKKHYRVDQEALIAKIFPQGGNSNNPLKNMDTAQEPNGNGLRAESKQVIESDGNGSQAECIRPKSRMETAQEPNPGNGSQAESYLYTDLKNRSLHTDHKNHAGEILPVDNFAESGREPVIPEANIPDATEDSNLATDNDFDLAMWFWSTIIEMYERAAEFDGCLAKPKEPNFVRWAQAVRQLRQEHGCSHDQIRTMIERIQRDQWWCGKVQDMPTLHRKWPELVLKLCPVNLATGGNLGFSGKVQADIPKGFRG</sequence>
<proteinExistence type="predicted"/>
<comment type="caution">
    <text evidence="2">The sequence shown here is derived from an EMBL/GenBank/DDBJ whole genome shotgun (WGS) entry which is preliminary data.</text>
</comment>
<dbReference type="Proteomes" id="UP000557483">
    <property type="component" value="Unassembled WGS sequence"/>
</dbReference>
<dbReference type="EMBL" id="JABXRN010000001">
    <property type="protein sequence ID" value="MBA8122343.1"/>
    <property type="molecule type" value="Genomic_DNA"/>
</dbReference>
<reference evidence="2 3" key="1">
    <citation type="submission" date="2020-06" db="EMBL/GenBank/DDBJ databases">
        <title>REHAB project genomes.</title>
        <authorList>
            <person name="Shaw L.P."/>
        </authorList>
    </citation>
    <scope>NUCLEOTIDE SEQUENCE [LARGE SCALE GENOMIC DNA]</scope>
    <source>
        <strain evidence="2 3">RHBSTW-00092</strain>
    </source>
</reference>
<gene>
    <name evidence="2" type="ORF">HV064_00155</name>
</gene>
<organism evidence="2 3">
    <name type="scientific">Klebsiella grimontii</name>
    <dbReference type="NCBI Taxonomy" id="2058152"/>
    <lineage>
        <taxon>Bacteria</taxon>
        <taxon>Pseudomonadati</taxon>
        <taxon>Pseudomonadota</taxon>
        <taxon>Gammaproteobacteria</taxon>
        <taxon>Enterobacterales</taxon>
        <taxon>Enterobacteriaceae</taxon>
        <taxon>Klebsiella/Raoultella group</taxon>
        <taxon>Klebsiella</taxon>
    </lineage>
</organism>
<protein>
    <recommendedName>
        <fullName evidence="4">Replication protein O</fullName>
    </recommendedName>
</protein>
<accession>A0A839C8J7</accession>
<feature type="region of interest" description="Disordered" evidence="1">
    <location>
        <begin position="122"/>
        <end position="186"/>
    </location>
</feature>
<name>A0A839C8J7_9ENTR</name>
<dbReference type="AlphaFoldDB" id="A0A839C8J7"/>
<evidence type="ECO:0008006" key="4">
    <source>
        <dbReference type="Google" id="ProtNLM"/>
    </source>
</evidence>
<feature type="compositionally biased region" description="Polar residues" evidence="1">
    <location>
        <begin position="175"/>
        <end position="186"/>
    </location>
</feature>
<dbReference type="RefSeq" id="WP_009653780.1">
    <property type="nucleotide sequence ID" value="NZ_CABGUY010000003.1"/>
</dbReference>
<evidence type="ECO:0000313" key="2">
    <source>
        <dbReference type="EMBL" id="MBA8122343.1"/>
    </source>
</evidence>